<sequence length="107" mass="11000">MSPMHAGGEDEAFFGRGASSSIPGTLHGVIKCGDVWHGNIKFGSGRGCSRGTGGGGSTTTTTTRCVPTAKILLSQARGTQALCNGGTDRQRYPVDNVGRFERSPAAT</sequence>
<reference evidence="1 2" key="1">
    <citation type="submission" date="2021-07" db="EMBL/GenBank/DDBJ databases">
        <title>Genome data of Colletotrichum spaethianum.</title>
        <authorList>
            <person name="Utami Y.D."/>
            <person name="Hiruma K."/>
        </authorList>
    </citation>
    <scope>NUCLEOTIDE SEQUENCE [LARGE SCALE GENOMIC DNA]</scope>
    <source>
        <strain evidence="1 2">MAFF 242679</strain>
    </source>
</reference>
<dbReference type="EMBL" id="BPPX01000016">
    <property type="protein sequence ID" value="GJC85110.1"/>
    <property type="molecule type" value="Genomic_DNA"/>
</dbReference>
<keyword evidence="2" id="KW-1185">Reference proteome</keyword>
<proteinExistence type="predicted"/>
<dbReference type="Proteomes" id="UP001055172">
    <property type="component" value="Unassembled WGS sequence"/>
</dbReference>
<organism evidence="1 2">
    <name type="scientific">Colletotrichum liriopes</name>
    <dbReference type="NCBI Taxonomy" id="708192"/>
    <lineage>
        <taxon>Eukaryota</taxon>
        <taxon>Fungi</taxon>
        <taxon>Dikarya</taxon>
        <taxon>Ascomycota</taxon>
        <taxon>Pezizomycotina</taxon>
        <taxon>Sordariomycetes</taxon>
        <taxon>Hypocreomycetidae</taxon>
        <taxon>Glomerellales</taxon>
        <taxon>Glomerellaceae</taxon>
        <taxon>Colletotrichum</taxon>
        <taxon>Colletotrichum spaethianum species complex</taxon>
    </lineage>
</organism>
<accession>A0AA37GQT2</accession>
<name>A0AA37GQT2_9PEZI</name>
<gene>
    <name evidence="1" type="ORF">ColLi_07948</name>
</gene>
<evidence type="ECO:0000313" key="1">
    <source>
        <dbReference type="EMBL" id="GJC85110.1"/>
    </source>
</evidence>
<comment type="caution">
    <text evidence="1">The sequence shown here is derived from an EMBL/GenBank/DDBJ whole genome shotgun (WGS) entry which is preliminary data.</text>
</comment>
<evidence type="ECO:0000313" key="2">
    <source>
        <dbReference type="Proteomes" id="UP001055172"/>
    </source>
</evidence>
<dbReference type="AlphaFoldDB" id="A0AA37GQT2"/>
<protein>
    <submittedName>
        <fullName evidence="1">Uncharacterized protein</fullName>
    </submittedName>
</protein>